<dbReference type="Pfam" id="PF02798">
    <property type="entry name" value="GST_N"/>
    <property type="match status" value="1"/>
</dbReference>
<feature type="region of interest" description="Disordered" evidence="1">
    <location>
        <begin position="320"/>
        <end position="407"/>
    </location>
</feature>
<dbReference type="CDD" id="cd03044">
    <property type="entry name" value="GST_N_EF1Bgamma"/>
    <property type="match status" value="1"/>
</dbReference>
<feature type="domain" description="GST C-terminal" evidence="3">
    <location>
        <begin position="187"/>
        <end position="321"/>
    </location>
</feature>
<gene>
    <name evidence="4" type="ORF">EVOR1521_LOCUS9901</name>
</gene>
<dbReference type="PROSITE" id="PS50405">
    <property type="entry name" value="GST_CTER"/>
    <property type="match status" value="1"/>
</dbReference>
<dbReference type="Pfam" id="PF00043">
    <property type="entry name" value="GST_C"/>
    <property type="match status" value="1"/>
</dbReference>
<dbReference type="AlphaFoldDB" id="A0AA36I980"/>
<dbReference type="GO" id="GO:0005737">
    <property type="term" value="C:cytoplasm"/>
    <property type="evidence" value="ECO:0007669"/>
    <property type="project" value="TreeGrafter"/>
</dbReference>
<dbReference type="InterPro" id="IPR040079">
    <property type="entry name" value="Glutathione_S-Trfase"/>
</dbReference>
<dbReference type="InterPro" id="IPR010987">
    <property type="entry name" value="Glutathione-S-Trfase_C-like"/>
</dbReference>
<dbReference type="SFLD" id="SFLDS00019">
    <property type="entry name" value="Glutathione_Transferase_(cytos"/>
    <property type="match status" value="1"/>
</dbReference>
<dbReference type="FunFam" id="1.20.1050.10:FF:000006">
    <property type="entry name" value="Elongation factor 1 gamma"/>
    <property type="match status" value="1"/>
</dbReference>
<evidence type="ECO:0000259" key="2">
    <source>
        <dbReference type="PROSITE" id="PS50404"/>
    </source>
</evidence>
<feature type="domain" description="GST N-terminal" evidence="2">
    <location>
        <begin position="102"/>
        <end position="182"/>
    </location>
</feature>
<dbReference type="GO" id="GO:0006414">
    <property type="term" value="P:translational elongation"/>
    <property type="evidence" value="ECO:0007669"/>
    <property type="project" value="TreeGrafter"/>
</dbReference>
<proteinExistence type="predicted"/>
<dbReference type="CDD" id="cd03181">
    <property type="entry name" value="GST_C_EF1Bgamma_like"/>
    <property type="match status" value="1"/>
</dbReference>
<keyword evidence="5" id="KW-1185">Reference proteome</keyword>
<name>A0AA36I980_9DINO</name>
<dbReference type="SUPFAM" id="SSF47616">
    <property type="entry name" value="GST C-terminal domain-like"/>
    <property type="match status" value="1"/>
</dbReference>
<dbReference type="EMBL" id="CAUJNA010000913">
    <property type="protein sequence ID" value="CAJ1382541.1"/>
    <property type="molecule type" value="Genomic_DNA"/>
</dbReference>
<feature type="compositionally biased region" description="Basic and acidic residues" evidence="1">
    <location>
        <begin position="326"/>
        <end position="392"/>
    </location>
</feature>
<dbReference type="PANTHER" id="PTHR43986:SF1">
    <property type="entry name" value="ELONGATION FACTOR 1-GAMMA"/>
    <property type="match status" value="1"/>
</dbReference>
<dbReference type="PROSITE" id="PS50404">
    <property type="entry name" value="GST_NTER"/>
    <property type="match status" value="1"/>
</dbReference>
<evidence type="ECO:0000256" key="1">
    <source>
        <dbReference type="SAM" id="MobiDB-lite"/>
    </source>
</evidence>
<dbReference type="InterPro" id="IPR036282">
    <property type="entry name" value="Glutathione-S-Trfase_C_sf"/>
</dbReference>
<organism evidence="4 5">
    <name type="scientific">Effrenium voratum</name>
    <dbReference type="NCBI Taxonomy" id="2562239"/>
    <lineage>
        <taxon>Eukaryota</taxon>
        <taxon>Sar</taxon>
        <taxon>Alveolata</taxon>
        <taxon>Dinophyceae</taxon>
        <taxon>Suessiales</taxon>
        <taxon>Symbiodiniaceae</taxon>
        <taxon>Effrenium</taxon>
    </lineage>
</organism>
<dbReference type="InterPro" id="IPR036249">
    <property type="entry name" value="Thioredoxin-like_sf"/>
</dbReference>
<dbReference type="SFLD" id="SFLDG00358">
    <property type="entry name" value="Main_(cytGST)"/>
    <property type="match status" value="1"/>
</dbReference>
<evidence type="ECO:0000313" key="4">
    <source>
        <dbReference type="EMBL" id="CAJ1382541.1"/>
    </source>
</evidence>
<dbReference type="SUPFAM" id="SSF52833">
    <property type="entry name" value="Thioredoxin-like"/>
    <property type="match status" value="1"/>
</dbReference>
<evidence type="ECO:0000259" key="3">
    <source>
        <dbReference type="PROSITE" id="PS50405"/>
    </source>
</evidence>
<dbReference type="InterPro" id="IPR050802">
    <property type="entry name" value="EF-GSTs"/>
</dbReference>
<protein>
    <submittedName>
        <fullName evidence="4">Uncharacterized protein</fullName>
    </submittedName>
</protein>
<dbReference type="InterPro" id="IPR004045">
    <property type="entry name" value="Glutathione_S-Trfase_N"/>
</dbReference>
<dbReference type="Proteomes" id="UP001178507">
    <property type="component" value="Unassembled WGS sequence"/>
</dbReference>
<accession>A0AA36I980</accession>
<comment type="caution">
    <text evidence="4">The sequence shown here is derived from an EMBL/GenBank/DDBJ whole genome shotgun (WGS) entry which is preliminary data.</text>
</comment>
<sequence length="457" mass="48180">MASGGHGGSCMNDEVIGAMVTCSGDTTTTTTTTTTMSGSSTTGASVGAAHGYGASACFASLALLAALWISQVIANGHLCDRRAACAAAKLVHKKVGMAPPELGTLFYVEEAKYKAEKALIAAKFTGSALQTKKFDPQKDAKKPDFLAKNPTGKVPYLETEKGCIFTSNAVARYVARSRGDLGLYGDSFDEEGSVDTWLDFCLHEVEVPLMAWVYPVLGMMEEVPSATKDAQEDVKKALKVMEGQLATSAFLVGDSVTLADIALVCALKEGFKRVFDSNFRKPFPKTCQWFEKCCKMQPFKAVLGEVALCTAPEKPRAVLPAFAPPAREKGDKKAEKPAEKKADAKPAEKKAAAKPSEKAAAKPAEKAAAKPSEKAAAKPAEKAAAKPAEKAAAKAPGQANGASSGDADLEAKITDLGNQIRTKKEQLKAQGLSGKKADADPEVKAMVEQLQQLKGQR</sequence>
<dbReference type="PANTHER" id="PTHR43986">
    <property type="entry name" value="ELONGATION FACTOR 1-GAMMA"/>
    <property type="match status" value="1"/>
</dbReference>
<evidence type="ECO:0000313" key="5">
    <source>
        <dbReference type="Proteomes" id="UP001178507"/>
    </source>
</evidence>
<dbReference type="Gene3D" id="3.40.30.10">
    <property type="entry name" value="Glutaredoxin"/>
    <property type="match status" value="1"/>
</dbReference>
<reference evidence="4" key="1">
    <citation type="submission" date="2023-08" db="EMBL/GenBank/DDBJ databases">
        <authorList>
            <person name="Chen Y."/>
            <person name="Shah S."/>
            <person name="Dougan E. K."/>
            <person name="Thang M."/>
            <person name="Chan C."/>
        </authorList>
    </citation>
    <scope>NUCLEOTIDE SEQUENCE</scope>
</reference>
<dbReference type="InterPro" id="IPR004046">
    <property type="entry name" value="GST_C"/>
</dbReference>
<dbReference type="GO" id="GO:0005634">
    <property type="term" value="C:nucleus"/>
    <property type="evidence" value="ECO:0007669"/>
    <property type="project" value="TreeGrafter"/>
</dbReference>
<dbReference type="Gene3D" id="1.20.1050.10">
    <property type="match status" value="1"/>
</dbReference>